<feature type="chain" id="PRO_5015584024" evidence="1">
    <location>
        <begin position="22"/>
        <end position="102"/>
    </location>
</feature>
<keyword evidence="1" id="KW-0732">Signal</keyword>
<dbReference type="EMBL" id="GGMR01011396">
    <property type="protein sequence ID" value="MBY24015.1"/>
    <property type="molecule type" value="Transcribed_RNA"/>
</dbReference>
<organism evidence="2">
    <name type="scientific">Schizaphis graminum</name>
    <name type="common">Green bug aphid</name>
    <dbReference type="NCBI Taxonomy" id="13262"/>
    <lineage>
        <taxon>Eukaryota</taxon>
        <taxon>Metazoa</taxon>
        <taxon>Ecdysozoa</taxon>
        <taxon>Arthropoda</taxon>
        <taxon>Hexapoda</taxon>
        <taxon>Insecta</taxon>
        <taxon>Pterygota</taxon>
        <taxon>Neoptera</taxon>
        <taxon>Paraneoptera</taxon>
        <taxon>Hemiptera</taxon>
        <taxon>Sternorrhyncha</taxon>
        <taxon>Aphidomorpha</taxon>
        <taxon>Aphidoidea</taxon>
        <taxon>Aphididae</taxon>
        <taxon>Aphidini</taxon>
        <taxon>Schizaphis</taxon>
    </lineage>
</organism>
<proteinExistence type="predicted"/>
<evidence type="ECO:0000256" key="1">
    <source>
        <dbReference type="SAM" id="SignalP"/>
    </source>
</evidence>
<dbReference type="AlphaFoldDB" id="A0A2S2P3L4"/>
<gene>
    <name evidence="2" type="ORF">g.19077</name>
</gene>
<evidence type="ECO:0000313" key="2">
    <source>
        <dbReference type="EMBL" id="MBY24015.1"/>
    </source>
</evidence>
<accession>A0A2S2P3L4</accession>
<feature type="signal peptide" evidence="1">
    <location>
        <begin position="1"/>
        <end position="21"/>
    </location>
</feature>
<reference evidence="2" key="1">
    <citation type="submission" date="2018-04" db="EMBL/GenBank/DDBJ databases">
        <title>Transcriptome of Schizaphis graminum biotype I.</title>
        <authorList>
            <person name="Scully E.D."/>
            <person name="Geib S.M."/>
            <person name="Palmer N.A."/>
            <person name="Koch K."/>
            <person name="Bradshaw J."/>
            <person name="Heng-Moss T."/>
            <person name="Sarath G."/>
        </authorList>
    </citation>
    <scope>NUCLEOTIDE SEQUENCE</scope>
</reference>
<protein>
    <submittedName>
        <fullName evidence="2">Uncharacterized protein</fullName>
    </submittedName>
</protein>
<name>A0A2S2P3L4_SCHGA</name>
<sequence>MFSSMFNITVCCCLVVVVINGAVKIQSPSPALHLFDVIRGSKLIARKSPNTIRLGKLRRSTDEILYIIVTMLAPAAAEVYGSSMRQIFTKSNKSLIEPNVAL</sequence>